<reference evidence="1" key="2">
    <citation type="journal article" date="2022" name="New Phytol.">
        <title>Evolutionary transition to the ectomycorrhizal habit in the genomes of a hyperdiverse lineage of mushroom-forming fungi.</title>
        <authorList>
            <person name="Looney B."/>
            <person name="Miyauchi S."/>
            <person name="Morin E."/>
            <person name="Drula E."/>
            <person name="Courty P.E."/>
            <person name="Kohler A."/>
            <person name="Kuo A."/>
            <person name="LaButti K."/>
            <person name="Pangilinan J."/>
            <person name="Lipzen A."/>
            <person name="Riley R."/>
            <person name="Andreopoulos W."/>
            <person name="He G."/>
            <person name="Johnson J."/>
            <person name="Nolan M."/>
            <person name="Tritt A."/>
            <person name="Barry K.W."/>
            <person name="Grigoriev I.V."/>
            <person name="Nagy L.G."/>
            <person name="Hibbett D."/>
            <person name="Henrissat B."/>
            <person name="Matheny P.B."/>
            <person name="Labbe J."/>
            <person name="Martin F.M."/>
        </authorList>
    </citation>
    <scope>NUCLEOTIDE SEQUENCE</scope>
    <source>
        <strain evidence="1">EC-137</strain>
    </source>
</reference>
<keyword evidence="1" id="KW-0378">Hydrolase</keyword>
<sequence>MRSYIAPLVFAVLGAHAALTPTPTRRWGTDSSLFASTKDGQFIVNGSTFKFVGTNAYWLPYLNTDEDIDNVLGNMSAAGISVVRTWAFNDVTTIPEEGVWLQLISNGTAQINNGTNGLQRLDKLVELAANHGIYVLFSLTNNWNPIANETADPLTPSSTPLPRNFLSNDYGGMDAYVREFGVDKTHDEFYTNMTIRSFFEDFTQAVVSRFVNNPWVFSWELANDPRCNSSVPTADTCNTNVVTQWHADVSEFVKSIDPNHLVSSGDAGFSCATCSKIFPLQPPPQPSASVSSRRKRSPVPAMSKARQAKKVAEARKRSVNPVPADGVRIRGRWVANKEAKRQTAGNSAVGTANDGSTGVDSQDILNAPNIGFGSFQYFPDQNSYAGPGQPAQPTNFSDLVQQGIDWIQQNTANAQAVGKPLTLTALGLVTQDNFPFFIPFNGTTPPPSNITNTTDPTSSSLSVRDLLYTPVTAINGTNGVTQQQQSEAYQAWFNAALNAGVNGVMTYQWGAGNLTSAQGTVVQAPVSGTNTVSQGPAPNDGYGGVA</sequence>
<accession>A0ACB8QGM7</accession>
<proteinExistence type="predicted"/>
<dbReference type="EMBL" id="MU273604">
    <property type="protein sequence ID" value="KAI0030822.1"/>
    <property type="molecule type" value="Genomic_DNA"/>
</dbReference>
<keyword evidence="2" id="KW-1185">Reference proteome</keyword>
<evidence type="ECO:0000313" key="1">
    <source>
        <dbReference type="EMBL" id="KAI0030822.1"/>
    </source>
</evidence>
<gene>
    <name evidence="1" type="ORF">K488DRAFT_79419</name>
</gene>
<reference evidence="1" key="1">
    <citation type="submission" date="2021-02" db="EMBL/GenBank/DDBJ databases">
        <authorList>
            <consortium name="DOE Joint Genome Institute"/>
            <person name="Ahrendt S."/>
            <person name="Looney B.P."/>
            <person name="Miyauchi S."/>
            <person name="Morin E."/>
            <person name="Drula E."/>
            <person name="Courty P.E."/>
            <person name="Chicoki N."/>
            <person name="Fauchery L."/>
            <person name="Kohler A."/>
            <person name="Kuo A."/>
            <person name="Labutti K."/>
            <person name="Pangilinan J."/>
            <person name="Lipzen A."/>
            <person name="Riley R."/>
            <person name="Andreopoulos W."/>
            <person name="He G."/>
            <person name="Johnson J."/>
            <person name="Barry K.W."/>
            <person name="Grigoriev I.V."/>
            <person name="Nagy L."/>
            <person name="Hibbett D."/>
            <person name="Henrissat B."/>
            <person name="Matheny P.B."/>
            <person name="Labbe J."/>
            <person name="Martin F."/>
        </authorList>
    </citation>
    <scope>NUCLEOTIDE SEQUENCE</scope>
    <source>
        <strain evidence="1">EC-137</strain>
    </source>
</reference>
<name>A0ACB8QGM7_9AGAM</name>
<protein>
    <submittedName>
        <fullName evidence="1">Glycoside hydrolase superfamily</fullName>
    </submittedName>
</protein>
<comment type="caution">
    <text evidence="1">The sequence shown here is derived from an EMBL/GenBank/DDBJ whole genome shotgun (WGS) entry which is preliminary data.</text>
</comment>
<organism evidence="1 2">
    <name type="scientific">Vararia minispora EC-137</name>
    <dbReference type="NCBI Taxonomy" id="1314806"/>
    <lineage>
        <taxon>Eukaryota</taxon>
        <taxon>Fungi</taxon>
        <taxon>Dikarya</taxon>
        <taxon>Basidiomycota</taxon>
        <taxon>Agaricomycotina</taxon>
        <taxon>Agaricomycetes</taxon>
        <taxon>Russulales</taxon>
        <taxon>Lachnocladiaceae</taxon>
        <taxon>Vararia</taxon>
    </lineage>
</organism>
<evidence type="ECO:0000313" key="2">
    <source>
        <dbReference type="Proteomes" id="UP000814128"/>
    </source>
</evidence>
<dbReference type="Proteomes" id="UP000814128">
    <property type="component" value="Unassembled WGS sequence"/>
</dbReference>